<protein>
    <submittedName>
        <fullName evidence="2">Uncharacterized protein</fullName>
    </submittedName>
</protein>
<keyword evidence="1" id="KW-0472">Membrane</keyword>
<gene>
    <name evidence="2" type="ORF">A2826_00880</name>
</gene>
<evidence type="ECO:0000313" key="2">
    <source>
        <dbReference type="EMBL" id="OGE80120.1"/>
    </source>
</evidence>
<evidence type="ECO:0000313" key="3">
    <source>
        <dbReference type="Proteomes" id="UP000177912"/>
    </source>
</evidence>
<proteinExistence type="predicted"/>
<keyword evidence="1" id="KW-1133">Transmembrane helix</keyword>
<organism evidence="2 3">
    <name type="scientific">Candidatus Doudnabacteria bacterium RIFCSPHIGHO2_01_FULL_43_23</name>
    <dbReference type="NCBI Taxonomy" id="1817822"/>
    <lineage>
        <taxon>Bacteria</taxon>
        <taxon>Candidatus Doudnaibacteriota</taxon>
    </lineage>
</organism>
<name>A0A1F5NRY9_9BACT</name>
<dbReference type="Proteomes" id="UP000177912">
    <property type="component" value="Unassembled WGS sequence"/>
</dbReference>
<reference evidence="2 3" key="1">
    <citation type="journal article" date="2016" name="Nat. Commun.">
        <title>Thousands of microbial genomes shed light on interconnected biogeochemical processes in an aquifer system.</title>
        <authorList>
            <person name="Anantharaman K."/>
            <person name="Brown C.T."/>
            <person name="Hug L.A."/>
            <person name="Sharon I."/>
            <person name="Castelle C.J."/>
            <person name="Probst A.J."/>
            <person name="Thomas B.C."/>
            <person name="Singh A."/>
            <person name="Wilkins M.J."/>
            <person name="Karaoz U."/>
            <person name="Brodie E.L."/>
            <person name="Williams K.H."/>
            <person name="Hubbard S.S."/>
            <person name="Banfield J.F."/>
        </authorList>
    </citation>
    <scope>NUCLEOTIDE SEQUENCE [LARGE SCALE GENOMIC DNA]</scope>
</reference>
<keyword evidence="1" id="KW-0812">Transmembrane</keyword>
<feature type="transmembrane region" description="Helical" evidence="1">
    <location>
        <begin position="29"/>
        <end position="47"/>
    </location>
</feature>
<dbReference type="STRING" id="1817822.A2826_00880"/>
<dbReference type="AlphaFoldDB" id="A0A1F5NRY9"/>
<accession>A0A1F5NRY9</accession>
<sequence>MQSPEDKEIAIQQKIIDIVEALQAVAKPLWVGLVATLILAYPFSLMLKYTLSQVLITTYSPLPLVYVAPIPEDLRILDQNIFSPDKDRYFAFARVANPNSDLAVRILNFKFVLRDRKGESVRTYSGSTYILPDQDKLIFMPLVTVSGDPVTVDVSLEPERWSRFTAKETLDLRFENTNFGQEGNQFFASGILRNESPFTIKEIEIDVILYDIQQNIIGVNFTTVNEVQRHDGRFFRVVWPSGIEGSAVSNIEFRPSVNQLEQDVLGTESSGSGQR</sequence>
<dbReference type="EMBL" id="MFEI01000040">
    <property type="protein sequence ID" value="OGE80120.1"/>
    <property type="molecule type" value="Genomic_DNA"/>
</dbReference>
<comment type="caution">
    <text evidence="2">The sequence shown here is derived from an EMBL/GenBank/DDBJ whole genome shotgun (WGS) entry which is preliminary data.</text>
</comment>
<evidence type="ECO:0000256" key="1">
    <source>
        <dbReference type="SAM" id="Phobius"/>
    </source>
</evidence>